<dbReference type="VEuPathDB" id="FungiDB:C7M61_001011"/>
<dbReference type="Gene3D" id="3.40.50.300">
    <property type="entry name" value="P-loop containing nucleotide triphosphate hydrolases"/>
    <property type="match status" value="1"/>
</dbReference>
<dbReference type="EMBL" id="PYFQ01000001">
    <property type="protein sequence ID" value="PSK41330.1"/>
    <property type="molecule type" value="Genomic_DNA"/>
</dbReference>
<dbReference type="PANTHER" id="PTHR45626:SF51">
    <property type="entry name" value="SNF2-RELATED DOMAIN-CONTAINING PROTEIN"/>
    <property type="match status" value="1"/>
</dbReference>
<keyword evidence="6" id="KW-1185">Reference proteome</keyword>
<reference evidence="5 6" key="1">
    <citation type="submission" date="2018-03" db="EMBL/GenBank/DDBJ databases">
        <title>Candida pseudohaemulonii genome assembly and annotation.</title>
        <authorList>
            <person name="Munoz J.F."/>
            <person name="Gade L.G."/>
            <person name="Chow N.A."/>
            <person name="Litvintseva A.P."/>
            <person name="Loparev V.N."/>
            <person name="Cuomo C.A."/>
        </authorList>
    </citation>
    <scope>NUCLEOTIDE SEQUENCE [LARGE SCALE GENOMIC DNA]</scope>
    <source>
        <strain evidence="5 6">B12108</strain>
    </source>
</reference>
<protein>
    <recommendedName>
        <fullName evidence="4">Helicase C-terminal domain-containing protein</fullName>
    </recommendedName>
</protein>
<dbReference type="SUPFAM" id="SSF52540">
    <property type="entry name" value="P-loop containing nucleoside triphosphate hydrolases"/>
    <property type="match status" value="1"/>
</dbReference>
<evidence type="ECO:0000256" key="3">
    <source>
        <dbReference type="ARBA" id="ARBA00022840"/>
    </source>
</evidence>
<dbReference type="PANTHER" id="PTHR45626">
    <property type="entry name" value="TRANSCRIPTION TERMINATION FACTOR 2-RELATED"/>
    <property type="match status" value="1"/>
</dbReference>
<dbReference type="STRING" id="418784.A0A2P7YZE1"/>
<dbReference type="Pfam" id="PF00271">
    <property type="entry name" value="Helicase_C"/>
    <property type="match status" value="1"/>
</dbReference>
<dbReference type="InterPro" id="IPR027417">
    <property type="entry name" value="P-loop_NTPase"/>
</dbReference>
<name>A0A2P7YZE1_9ASCO</name>
<accession>A0A2P7YZE1</accession>
<keyword evidence="2" id="KW-0378">Hydrolase</keyword>
<dbReference type="GO" id="GO:0016787">
    <property type="term" value="F:hydrolase activity"/>
    <property type="evidence" value="ECO:0007669"/>
    <property type="project" value="UniProtKB-KW"/>
</dbReference>
<dbReference type="GO" id="GO:0005524">
    <property type="term" value="F:ATP binding"/>
    <property type="evidence" value="ECO:0007669"/>
    <property type="project" value="UniProtKB-KW"/>
</dbReference>
<dbReference type="OrthoDB" id="2801544at2759"/>
<gene>
    <name evidence="5" type="ORF">C7M61_001011</name>
</gene>
<dbReference type="AlphaFoldDB" id="A0A2P7YZE1"/>
<organism evidence="5 6">
    <name type="scientific">Candidozyma pseudohaemuli</name>
    <dbReference type="NCBI Taxonomy" id="418784"/>
    <lineage>
        <taxon>Eukaryota</taxon>
        <taxon>Fungi</taxon>
        <taxon>Dikarya</taxon>
        <taxon>Ascomycota</taxon>
        <taxon>Saccharomycotina</taxon>
        <taxon>Pichiomycetes</taxon>
        <taxon>Metschnikowiaceae</taxon>
        <taxon>Candidozyma</taxon>
    </lineage>
</organism>
<evidence type="ECO:0000256" key="1">
    <source>
        <dbReference type="ARBA" id="ARBA00022741"/>
    </source>
</evidence>
<proteinExistence type="predicted"/>
<comment type="caution">
    <text evidence="5">The sequence shown here is derived from an EMBL/GenBank/DDBJ whole genome shotgun (WGS) entry which is preliminary data.</text>
</comment>
<dbReference type="GO" id="GO:0008094">
    <property type="term" value="F:ATP-dependent activity, acting on DNA"/>
    <property type="evidence" value="ECO:0007669"/>
    <property type="project" value="TreeGrafter"/>
</dbReference>
<dbReference type="InterPro" id="IPR049730">
    <property type="entry name" value="SNF2/RAD54-like_C"/>
</dbReference>
<evidence type="ECO:0000313" key="6">
    <source>
        <dbReference type="Proteomes" id="UP000241107"/>
    </source>
</evidence>
<dbReference type="InterPro" id="IPR050628">
    <property type="entry name" value="SNF2_RAD54_helicase_TF"/>
</dbReference>
<evidence type="ECO:0000256" key="2">
    <source>
        <dbReference type="ARBA" id="ARBA00022801"/>
    </source>
</evidence>
<dbReference type="RefSeq" id="XP_024716029.1">
    <property type="nucleotide sequence ID" value="XM_024856430.1"/>
</dbReference>
<dbReference type="GO" id="GO:0006281">
    <property type="term" value="P:DNA repair"/>
    <property type="evidence" value="ECO:0007669"/>
    <property type="project" value="TreeGrafter"/>
</dbReference>
<dbReference type="GO" id="GO:0005634">
    <property type="term" value="C:nucleus"/>
    <property type="evidence" value="ECO:0007669"/>
    <property type="project" value="TreeGrafter"/>
</dbReference>
<dbReference type="InterPro" id="IPR001650">
    <property type="entry name" value="Helicase_C-like"/>
</dbReference>
<feature type="domain" description="Helicase C-terminal" evidence="4">
    <location>
        <begin position="730"/>
        <end position="890"/>
    </location>
</feature>
<keyword evidence="1" id="KW-0547">Nucleotide-binding</keyword>
<dbReference type="CDD" id="cd18793">
    <property type="entry name" value="SF2_C_SNF"/>
    <property type="match status" value="1"/>
</dbReference>
<evidence type="ECO:0000313" key="5">
    <source>
        <dbReference type="EMBL" id="PSK41330.1"/>
    </source>
</evidence>
<dbReference type="PROSITE" id="PS51194">
    <property type="entry name" value="HELICASE_CTER"/>
    <property type="match status" value="1"/>
</dbReference>
<dbReference type="GeneID" id="36564402"/>
<sequence length="978" mass="111893">MVLETQQVCRICGDLDGLLAVGTLLVTGLDSLQYGYEGMATGQSRWKWVDPWFLETCVGNLASTHIRALSLLLRHRFFVATYKRASLPELDGLARVSHCISPAVYTVRLYCVPNDIEGARFVKLWRSRLALDTRLKRIYRLNWLVLREVVDFTAESWHGQLRHRRAIVPLTGRSTKPVSQHEAFHIQRWLDGQFCGTPSLGLQPLLETVVKRVYDGITPPDLTSYKDDKFVPPCEIPSSEETIKGLVNCYYRDQFPIRGVVSTLYPFQLNSVCKMYEKELLRQREVVPNYRKVVSPRGDTYFVDIFDMDFHKLPDTFLLPRGGILAENMGLGKTLICLSLICLTKHQFSTIPEDAILHDDQGLDGTVNERPIDLSHGMNFSVKDDLARVGNLVSSFFKIEPYYSQPRLWGSILVRNLTAANFSTESSLRHLLNVLLVRHGLSDVEKDLKLPQLHHEAVFIDPSYQNKLAINLFTAVLAVNAVSSEREGSDYMFEASNHQQLRKLVNNLQLATFYWTGFKQQDVETLCKIADHCLKKKTAAGDHYHSSFDRELLQKSMEASLEALHNQRWRTAAALHEMLYYVEGVPSQFVNHFGMVLGESTSLFGAPHLAALQNFYYKNRFLDITDKEKVETRLREISGPFWERYWLEAEQKEDKSRKRHTGSSEAEAISHSNLIDSKIDSEAEILRSKQNVARARDVRSLLTANGYSERVCNIKEASIAGTASSKLSYLATRLVENQRSGLKSIVFFEYEDSAYYLSEFLDIIGVEYILYATFIGASQRSNNLTDFDRHDADLDGGIVLIMDLRLAAHGLTVISATRVYFISPVWHRSKEAQAIKRAHRIGQTQEVFVETLVLRGTLEEEIYKRRAQVDSESSSHEMIDDKDMQKFILKHDFLLTKTHEMEHAPFSIPAHDEHTRLRFVDEPDEVSLKSHIMTVSNRNGITHHDWTMRLFTQDNLDKLNSMKQQKPTKAQSNKELLT</sequence>
<dbReference type="Proteomes" id="UP000241107">
    <property type="component" value="Unassembled WGS sequence"/>
</dbReference>
<keyword evidence="3" id="KW-0067">ATP-binding</keyword>
<evidence type="ECO:0000259" key="4">
    <source>
        <dbReference type="PROSITE" id="PS51194"/>
    </source>
</evidence>